<dbReference type="SUPFAM" id="SSF53850">
    <property type="entry name" value="Periplasmic binding protein-like II"/>
    <property type="match status" value="1"/>
</dbReference>
<accession>A0A6I2USM4</accession>
<keyword evidence="1" id="KW-0732">Signal</keyword>
<dbReference type="Proteomes" id="UP000430222">
    <property type="component" value="Unassembled WGS sequence"/>
</dbReference>
<dbReference type="Pfam" id="PF13531">
    <property type="entry name" value="SBP_bac_11"/>
    <property type="match status" value="1"/>
</dbReference>
<dbReference type="PANTHER" id="PTHR30006">
    <property type="entry name" value="THIAMINE-BINDING PERIPLASMIC PROTEIN-RELATED"/>
    <property type="match status" value="1"/>
</dbReference>
<sequence length="348" mass="38772">MRRYTSLLLTAFLLFLIVVAGSAYMAGAGRDAERRPMREITAYTTLPAEHAAILSAAYEQEYDIRINFAPLSSEAVLERLREQADSSEGNEGAALVLADSETLGRAAADGELAPWLSEQGDQVPELFRQQDGYWVGVWYDPIVFCVNRDYLKTQTVIPDTWTDLASRPGVRIGITDFLAADASANLLFRMIAQFGDAASYDIWRQIHPKVVQYARYLSNPVRQAGMGEVDIALAVESESIRYMQDGYPLQIVYPADGTAAIITGTALPLHVNEADQTAAKAFCDWLLGDEAQQVLQSQGFYFVPTNPGTLAYKTFAGKNLVLFDQTARFTAKQKHDFLDRWVKEIRFK</sequence>
<dbReference type="GO" id="GO:0030976">
    <property type="term" value="F:thiamine pyrophosphate binding"/>
    <property type="evidence" value="ECO:0007669"/>
    <property type="project" value="TreeGrafter"/>
</dbReference>
<dbReference type="RefSeq" id="WP_154620979.1">
    <property type="nucleotide sequence ID" value="NZ_VUNL01000008.1"/>
</dbReference>
<evidence type="ECO:0000313" key="3">
    <source>
        <dbReference type="Proteomes" id="UP000430222"/>
    </source>
</evidence>
<organism evidence="2 3">
    <name type="scientific">Selenomonas montiformis</name>
    <dbReference type="NCBI Taxonomy" id="2652285"/>
    <lineage>
        <taxon>Bacteria</taxon>
        <taxon>Bacillati</taxon>
        <taxon>Bacillota</taxon>
        <taxon>Negativicutes</taxon>
        <taxon>Selenomonadales</taxon>
        <taxon>Selenomonadaceae</taxon>
        <taxon>Selenomonas</taxon>
    </lineage>
</organism>
<gene>
    <name evidence="2" type="ORF">FYJ78_08415</name>
</gene>
<comment type="caution">
    <text evidence="2">The sequence shown here is derived from an EMBL/GenBank/DDBJ whole genome shotgun (WGS) entry which is preliminary data.</text>
</comment>
<dbReference type="GO" id="GO:0015888">
    <property type="term" value="P:thiamine transport"/>
    <property type="evidence" value="ECO:0007669"/>
    <property type="project" value="TreeGrafter"/>
</dbReference>
<name>A0A6I2USM4_9FIRM</name>
<protein>
    <submittedName>
        <fullName evidence="2">Extracellular solute-binding protein</fullName>
    </submittedName>
</protein>
<dbReference type="EMBL" id="VUNL01000008">
    <property type="protein sequence ID" value="MSV25203.1"/>
    <property type="molecule type" value="Genomic_DNA"/>
</dbReference>
<dbReference type="Gene3D" id="3.40.190.10">
    <property type="entry name" value="Periplasmic binding protein-like II"/>
    <property type="match status" value="2"/>
</dbReference>
<evidence type="ECO:0000313" key="2">
    <source>
        <dbReference type="EMBL" id="MSV25203.1"/>
    </source>
</evidence>
<dbReference type="PANTHER" id="PTHR30006:SF2">
    <property type="entry name" value="ABC TRANSPORTER SUBSTRATE-BINDING PROTEIN"/>
    <property type="match status" value="1"/>
</dbReference>
<dbReference type="GO" id="GO:0030288">
    <property type="term" value="C:outer membrane-bounded periplasmic space"/>
    <property type="evidence" value="ECO:0007669"/>
    <property type="project" value="TreeGrafter"/>
</dbReference>
<proteinExistence type="predicted"/>
<keyword evidence="3" id="KW-1185">Reference proteome</keyword>
<dbReference type="AlphaFoldDB" id="A0A6I2USM4"/>
<dbReference type="GO" id="GO:0030975">
    <property type="term" value="F:thiamine binding"/>
    <property type="evidence" value="ECO:0007669"/>
    <property type="project" value="TreeGrafter"/>
</dbReference>
<reference evidence="2 3" key="1">
    <citation type="submission" date="2019-08" db="EMBL/GenBank/DDBJ databases">
        <title>In-depth cultivation of the pig gut microbiome towards novel bacterial diversity and tailored functional studies.</title>
        <authorList>
            <person name="Wylensek D."/>
            <person name="Hitch T.C.A."/>
            <person name="Clavel T."/>
        </authorList>
    </citation>
    <scope>NUCLEOTIDE SEQUENCE [LARGE SCALE GENOMIC DNA]</scope>
    <source>
        <strain evidence="3">WCA-380-WT-3B3</strain>
    </source>
</reference>
<evidence type="ECO:0000256" key="1">
    <source>
        <dbReference type="ARBA" id="ARBA00022729"/>
    </source>
</evidence>